<reference evidence="12 13" key="1">
    <citation type="submission" date="2020-03" db="EMBL/GenBank/DDBJ databases">
        <title>Spirochaetal bacteria isolated from arthropods constitute a novel genus Entomospira genus novum within the order Spirochaetales.</title>
        <authorList>
            <person name="Grana-Miraglia L."/>
            <person name="Sikutova S."/>
            <person name="Fingerle V."/>
            <person name="Sing A."/>
            <person name="Castillo-Ramirez S."/>
            <person name="Margos G."/>
            <person name="Rudolf I."/>
        </authorList>
    </citation>
    <scope>NUCLEOTIDE SEQUENCE [LARGE SCALE GENOMIC DNA]</scope>
    <source>
        <strain evidence="12 13">BR193</strain>
    </source>
</reference>
<dbReference type="PROSITE" id="PS51900">
    <property type="entry name" value="CB"/>
    <property type="match status" value="1"/>
</dbReference>
<dbReference type="Pfam" id="PF02899">
    <property type="entry name" value="Phage_int_SAM_1"/>
    <property type="match status" value="1"/>
</dbReference>
<dbReference type="SUPFAM" id="SSF56349">
    <property type="entry name" value="DNA breaking-rejoining enzymes"/>
    <property type="match status" value="1"/>
</dbReference>
<evidence type="ECO:0000313" key="13">
    <source>
        <dbReference type="Proteomes" id="UP000711995"/>
    </source>
</evidence>
<evidence type="ECO:0000313" key="12">
    <source>
        <dbReference type="EMBL" id="NIZ39979.1"/>
    </source>
</evidence>
<evidence type="ECO:0000256" key="8">
    <source>
        <dbReference type="ARBA" id="ARBA00023306"/>
    </source>
</evidence>
<comment type="subcellular location">
    <subcellularLocation>
        <location evidence="1 9">Cytoplasm</location>
    </subcellularLocation>
</comment>
<proteinExistence type="inferred from homology"/>
<keyword evidence="5 9" id="KW-0229">DNA integration</keyword>
<dbReference type="PANTHER" id="PTHR30349">
    <property type="entry name" value="PHAGE INTEGRASE-RELATED"/>
    <property type="match status" value="1"/>
</dbReference>
<keyword evidence="2 9" id="KW-0963">Cytoplasm</keyword>
<feature type="active site" evidence="9">
    <location>
        <position position="152"/>
    </location>
</feature>
<dbReference type="Pfam" id="PF00589">
    <property type="entry name" value="Phage_integrase"/>
    <property type="match status" value="1"/>
</dbReference>
<accession>A0A968GCK8</accession>
<feature type="domain" description="Core-binding (CB)" evidence="11">
    <location>
        <begin position="9"/>
        <end position="91"/>
    </location>
</feature>
<dbReference type="GO" id="GO:0007059">
    <property type="term" value="P:chromosome segregation"/>
    <property type="evidence" value="ECO:0007669"/>
    <property type="project" value="UniProtKB-UniRule"/>
</dbReference>
<evidence type="ECO:0000256" key="1">
    <source>
        <dbReference type="ARBA" id="ARBA00004496"/>
    </source>
</evidence>
<name>A0A968GCK8_9SPIO</name>
<evidence type="ECO:0000259" key="10">
    <source>
        <dbReference type="PROSITE" id="PS51898"/>
    </source>
</evidence>
<dbReference type="InterPro" id="IPR010998">
    <property type="entry name" value="Integrase_recombinase_N"/>
</dbReference>
<feature type="active site" evidence="9">
    <location>
        <position position="253"/>
    </location>
</feature>
<dbReference type="InterPro" id="IPR050090">
    <property type="entry name" value="Tyrosine_recombinase_XerCD"/>
</dbReference>
<dbReference type="Gene3D" id="1.10.150.130">
    <property type="match status" value="1"/>
</dbReference>
<feature type="active site" evidence="9">
    <location>
        <position position="176"/>
    </location>
</feature>
<evidence type="ECO:0000256" key="9">
    <source>
        <dbReference type="HAMAP-Rule" id="MF_01808"/>
    </source>
</evidence>
<comment type="subunit">
    <text evidence="9">Forms a cyclic heterotetrameric complex composed of two molecules of XerC and two molecules of XerD.</text>
</comment>
<dbReference type="InterPro" id="IPR011010">
    <property type="entry name" value="DNA_brk_join_enz"/>
</dbReference>
<dbReference type="RefSeq" id="WP_167699588.1">
    <property type="nucleotide sequence ID" value="NZ_CP118174.1"/>
</dbReference>
<evidence type="ECO:0000256" key="6">
    <source>
        <dbReference type="ARBA" id="ARBA00023125"/>
    </source>
</evidence>
<feature type="domain" description="Tyr recombinase" evidence="10">
    <location>
        <begin position="112"/>
        <end position="301"/>
    </location>
</feature>
<dbReference type="InterPro" id="IPR023009">
    <property type="entry name" value="Tyrosine_recombinase_XerC/XerD"/>
</dbReference>
<dbReference type="GO" id="GO:0009037">
    <property type="term" value="F:tyrosine-based site-specific recombinase activity"/>
    <property type="evidence" value="ECO:0007669"/>
    <property type="project" value="UniProtKB-UniRule"/>
</dbReference>
<keyword evidence="8 9" id="KW-0131">Cell cycle</keyword>
<dbReference type="CDD" id="cd00798">
    <property type="entry name" value="INT_XerDC_C"/>
    <property type="match status" value="1"/>
</dbReference>
<dbReference type="Gene3D" id="1.10.443.10">
    <property type="entry name" value="Intergrase catalytic core"/>
    <property type="match status" value="1"/>
</dbReference>
<evidence type="ECO:0000256" key="3">
    <source>
        <dbReference type="ARBA" id="ARBA00022618"/>
    </source>
</evidence>
<keyword evidence="6 9" id="KW-0238">DNA-binding</keyword>
<dbReference type="AlphaFoldDB" id="A0A968GCK8"/>
<dbReference type="PANTHER" id="PTHR30349:SF81">
    <property type="entry name" value="TYROSINE RECOMBINASE XERC"/>
    <property type="match status" value="1"/>
</dbReference>
<dbReference type="InterPro" id="IPR002104">
    <property type="entry name" value="Integrase_catalytic"/>
</dbReference>
<dbReference type="InterPro" id="IPR004107">
    <property type="entry name" value="Integrase_SAM-like_N"/>
</dbReference>
<evidence type="ECO:0000256" key="7">
    <source>
        <dbReference type="ARBA" id="ARBA00023172"/>
    </source>
</evidence>
<evidence type="ECO:0000256" key="2">
    <source>
        <dbReference type="ARBA" id="ARBA00022490"/>
    </source>
</evidence>
<protein>
    <recommendedName>
        <fullName evidence="9">Tyrosine recombinase XerC</fullName>
    </recommendedName>
</protein>
<dbReference type="GO" id="GO:0051301">
    <property type="term" value="P:cell division"/>
    <property type="evidence" value="ECO:0007669"/>
    <property type="project" value="UniProtKB-KW"/>
</dbReference>
<dbReference type="Proteomes" id="UP000711995">
    <property type="component" value="Unassembled WGS sequence"/>
</dbReference>
<dbReference type="InterPro" id="IPR013762">
    <property type="entry name" value="Integrase-like_cat_sf"/>
</dbReference>
<dbReference type="GO" id="GO:0006313">
    <property type="term" value="P:DNA transposition"/>
    <property type="evidence" value="ECO:0007669"/>
    <property type="project" value="UniProtKB-UniRule"/>
</dbReference>
<keyword evidence="4 9" id="KW-0159">Chromosome partition</keyword>
<keyword evidence="7 9" id="KW-0233">DNA recombination</keyword>
<dbReference type="GO" id="GO:0003677">
    <property type="term" value="F:DNA binding"/>
    <property type="evidence" value="ECO:0007669"/>
    <property type="project" value="UniProtKB-UniRule"/>
</dbReference>
<comment type="function">
    <text evidence="9">Site-specific tyrosine recombinase, which acts by catalyzing the cutting and rejoining of the recombining DNA molecules. The XerC-XerD complex is essential to convert dimers of the bacterial chromosome into monomers to permit their segregation at cell division. It also contributes to the segregational stability of plasmids.</text>
</comment>
<feature type="active site" description="O-(3'-phospho-DNA)-tyrosine intermediate" evidence="9">
    <location>
        <position position="288"/>
    </location>
</feature>
<evidence type="ECO:0000256" key="4">
    <source>
        <dbReference type="ARBA" id="ARBA00022829"/>
    </source>
</evidence>
<keyword evidence="3 9" id="KW-0132">Cell division</keyword>
<dbReference type="GO" id="GO:0005737">
    <property type="term" value="C:cytoplasm"/>
    <property type="evidence" value="ECO:0007669"/>
    <property type="project" value="UniProtKB-SubCell"/>
</dbReference>
<evidence type="ECO:0000256" key="5">
    <source>
        <dbReference type="ARBA" id="ARBA00022908"/>
    </source>
</evidence>
<organism evidence="12 13">
    <name type="scientific">Entomospira entomophila</name>
    <dbReference type="NCBI Taxonomy" id="2719988"/>
    <lineage>
        <taxon>Bacteria</taxon>
        <taxon>Pseudomonadati</taxon>
        <taxon>Spirochaetota</taxon>
        <taxon>Spirochaetia</taxon>
        <taxon>Spirochaetales</taxon>
        <taxon>Spirochaetaceae</taxon>
        <taxon>Entomospira</taxon>
    </lineage>
</organism>
<dbReference type="SUPFAM" id="SSF47823">
    <property type="entry name" value="lambda integrase-like, N-terminal domain"/>
    <property type="match status" value="1"/>
</dbReference>
<sequence length="309" mass="35916">METSDINTLSKKEILDQFEADLCLKEGRSLATAEVYLREVAFFINHMQEHQLAWTELTPVLMEEYLLSRDISPVSRTKVMSALRKFMRFLVYYEHLAHNPMDLVKRPRTKRKSPQVITEEQVDRLLDTCDITTPYGLRDRTLYELMYSCGLRISEAVHLDKSDIIFSEGLIRVIGKGNKQRLLPLGDRASDWIHKYLEEARPHLLASNKGTPYQRNNEHALFLNFRGKRLSRKGIWLNLKKWAAIEGIELNVHTLRHSFATHLLKHGADLRVVQELLGHVDIGTTEIYTHLSRQDLALAHKKFHPRSDI</sequence>
<feature type="active site" evidence="9">
    <location>
        <position position="256"/>
    </location>
</feature>
<dbReference type="InterPro" id="IPR044068">
    <property type="entry name" value="CB"/>
</dbReference>
<dbReference type="HAMAP" id="MF_01808">
    <property type="entry name" value="Recomb_XerC_XerD"/>
    <property type="match status" value="1"/>
</dbReference>
<dbReference type="NCBIfam" id="NF001399">
    <property type="entry name" value="PRK00283.1"/>
    <property type="match status" value="1"/>
</dbReference>
<gene>
    <name evidence="9" type="primary">xerC</name>
    <name evidence="12" type="ORF">HCT14_00390</name>
</gene>
<keyword evidence="13" id="KW-1185">Reference proteome</keyword>
<dbReference type="EMBL" id="JAATLJ010000001">
    <property type="protein sequence ID" value="NIZ39979.1"/>
    <property type="molecule type" value="Genomic_DNA"/>
</dbReference>
<comment type="caution">
    <text evidence="12">The sequence shown here is derived from an EMBL/GenBank/DDBJ whole genome shotgun (WGS) entry which is preliminary data.</text>
</comment>
<comment type="similarity">
    <text evidence="9">Belongs to the 'phage' integrase family. XerC subfamily.</text>
</comment>
<dbReference type="PROSITE" id="PS51898">
    <property type="entry name" value="TYR_RECOMBINASE"/>
    <property type="match status" value="1"/>
</dbReference>
<feature type="active site" evidence="9">
    <location>
        <position position="279"/>
    </location>
</feature>
<evidence type="ECO:0000259" key="11">
    <source>
        <dbReference type="PROSITE" id="PS51900"/>
    </source>
</evidence>